<protein>
    <submittedName>
        <fullName evidence="9">UDP-glucuronosyltransferase 2A3-like</fullName>
    </submittedName>
</protein>
<feature type="non-terminal residue" evidence="9">
    <location>
        <position position="607"/>
    </location>
</feature>
<dbReference type="SUPFAM" id="SSF57716">
    <property type="entry name" value="Glucocorticoid receptor-like (DNA-binding domain)"/>
    <property type="match status" value="1"/>
</dbReference>
<evidence type="ECO:0000256" key="1">
    <source>
        <dbReference type="ARBA" id="ARBA00022679"/>
    </source>
</evidence>
<dbReference type="GO" id="GO:0008270">
    <property type="term" value="F:zinc ion binding"/>
    <property type="evidence" value="ECO:0007669"/>
    <property type="project" value="UniProtKB-KW"/>
</dbReference>
<gene>
    <name evidence="9" type="ORF">FWK35_00034855</name>
</gene>
<dbReference type="EMBL" id="VUJU01009375">
    <property type="protein sequence ID" value="KAF0720897.1"/>
    <property type="molecule type" value="Genomic_DNA"/>
</dbReference>
<dbReference type="AlphaFoldDB" id="A0A6G0W1Y7"/>
<evidence type="ECO:0000313" key="10">
    <source>
        <dbReference type="Proteomes" id="UP000478052"/>
    </source>
</evidence>
<feature type="domain" description="THAP-type" evidence="8">
    <location>
        <begin position="304"/>
        <end position="394"/>
    </location>
</feature>
<keyword evidence="5 6" id="KW-0238">DNA-binding</keyword>
<accession>A0A6G0W1Y7</accession>
<sequence>MNLLPLYMIAMWLGPMMTRNAVDKKSVRDFVVGDRSAFDLVVVENFFHECFVTLGHKYGTPVVQLLPFAVNPRVSQWQGNPYGTAYVADFTAHYVAPMTFAQRAKNAVAALFSTWVIRLLYMPRQRAIMDEHFAYAGHESRPDLETMLQNVSLTLVNSHPIIAPAAPYVPSYVQVAGMHTKPAGPLPERVLTALIVTLSYPSTIVVPTSEVLNIDLNILHESHNLPESQSNDNSIVKKYVAIQCSSIIVSDTFEFSCEFFNNSVGTQANIVSIETLYFKLVIVDASVGCIDSALEYFCGYHHAMSKVKSKSHQMCCVVNCSNKQSKTESIKLFRFPSKPHEIDQRKKWINAVKRKNADNKQWEPTSYSRICSAHFIGGQHSKHPQSPAYSPTLFPIIYKQSNLPKESTDRFDRHIKRSIYNCSTSEVSNIDLNILHESDNLPESQSNDNSIVKKDVAIQCSSVIVSDTFEFSCEFFNNSVGTQANIVSIETLYFKPVMVDASVGCIDSALEYFCGYQSIKNEKHLISIAGINQEIFNLFLTYVPQQCHSKKSKEDRLLLCLVKIKLGITFTAISIFFKLHRSTCSRIFKSLLSILVSNTKSFIFWPS</sequence>
<reference evidence="9 10" key="1">
    <citation type="submission" date="2019-08" db="EMBL/GenBank/DDBJ databases">
        <title>Whole genome of Aphis craccivora.</title>
        <authorList>
            <person name="Voronova N.V."/>
            <person name="Shulinski R.S."/>
            <person name="Bandarenka Y.V."/>
            <person name="Zhorov D.G."/>
            <person name="Warner D."/>
        </authorList>
    </citation>
    <scope>NUCLEOTIDE SEQUENCE [LARGE SCALE GENOMIC DNA]</scope>
    <source>
        <strain evidence="9">180601</strain>
        <tissue evidence="9">Whole Body</tissue>
    </source>
</reference>
<evidence type="ECO:0000256" key="5">
    <source>
        <dbReference type="ARBA" id="ARBA00023125"/>
    </source>
</evidence>
<name>A0A6G0W1Y7_APHCR</name>
<dbReference type="PANTHER" id="PTHR23080:SF143">
    <property type="entry name" value="SI:DKEY-56D12.4"/>
    <property type="match status" value="1"/>
</dbReference>
<dbReference type="SMART" id="SM00980">
    <property type="entry name" value="THAP"/>
    <property type="match status" value="1"/>
</dbReference>
<dbReference type="SUPFAM" id="SSF53756">
    <property type="entry name" value="UDP-Glycosyltransferase/glycogen phosphorylase"/>
    <property type="match status" value="1"/>
</dbReference>
<keyword evidence="1 9" id="KW-0808">Transferase</keyword>
<dbReference type="PROSITE" id="PS50950">
    <property type="entry name" value="ZF_THAP"/>
    <property type="match status" value="1"/>
</dbReference>
<organism evidence="9 10">
    <name type="scientific">Aphis craccivora</name>
    <name type="common">Cowpea aphid</name>
    <dbReference type="NCBI Taxonomy" id="307492"/>
    <lineage>
        <taxon>Eukaryota</taxon>
        <taxon>Metazoa</taxon>
        <taxon>Ecdysozoa</taxon>
        <taxon>Arthropoda</taxon>
        <taxon>Hexapoda</taxon>
        <taxon>Insecta</taxon>
        <taxon>Pterygota</taxon>
        <taxon>Neoptera</taxon>
        <taxon>Paraneoptera</taxon>
        <taxon>Hemiptera</taxon>
        <taxon>Sternorrhyncha</taxon>
        <taxon>Aphidomorpha</taxon>
        <taxon>Aphidoidea</taxon>
        <taxon>Aphididae</taxon>
        <taxon>Aphidini</taxon>
        <taxon>Aphis</taxon>
        <taxon>Aphis</taxon>
    </lineage>
</organism>
<dbReference type="Pfam" id="PF13613">
    <property type="entry name" value="HTH_Tnp_4"/>
    <property type="match status" value="1"/>
</dbReference>
<dbReference type="Proteomes" id="UP000478052">
    <property type="component" value="Unassembled WGS sequence"/>
</dbReference>
<evidence type="ECO:0000313" key="9">
    <source>
        <dbReference type="EMBL" id="KAF0720897.1"/>
    </source>
</evidence>
<comment type="caution">
    <text evidence="9">The sequence shown here is derived from an EMBL/GenBank/DDBJ whole genome shotgun (WGS) entry which is preliminary data.</text>
</comment>
<dbReference type="Gene3D" id="6.20.210.20">
    <property type="entry name" value="THAP domain"/>
    <property type="match status" value="1"/>
</dbReference>
<dbReference type="Pfam" id="PF00201">
    <property type="entry name" value="UDPGT"/>
    <property type="match status" value="1"/>
</dbReference>
<dbReference type="OrthoDB" id="7331812at2759"/>
<keyword evidence="3 6" id="KW-0863">Zinc-finger</keyword>
<dbReference type="InterPro" id="IPR038441">
    <property type="entry name" value="THAP_Znf_sf"/>
</dbReference>
<feature type="signal peptide" evidence="7">
    <location>
        <begin position="1"/>
        <end position="18"/>
    </location>
</feature>
<evidence type="ECO:0000256" key="7">
    <source>
        <dbReference type="SAM" id="SignalP"/>
    </source>
</evidence>
<keyword evidence="10" id="KW-1185">Reference proteome</keyword>
<keyword evidence="7" id="KW-0732">Signal</keyword>
<dbReference type="InterPro" id="IPR006612">
    <property type="entry name" value="THAP_Znf"/>
</dbReference>
<evidence type="ECO:0000256" key="3">
    <source>
        <dbReference type="ARBA" id="ARBA00022771"/>
    </source>
</evidence>
<dbReference type="GO" id="GO:0003677">
    <property type="term" value="F:DNA binding"/>
    <property type="evidence" value="ECO:0007669"/>
    <property type="project" value="UniProtKB-UniRule"/>
</dbReference>
<dbReference type="PANTHER" id="PTHR23080">
    <property type="entry name" value="THAP DOMAIN PROTEIN"/>
    <property type="match status" value="1"/>
</dbReference>
<dbReference type="InterPro" id="IPR002213">
    <property type="entry name" value="UDP_glucos_trans"/>
</dbReference>
<evidence type="ECO:0000256" key="6">
    <source>
        <dbReference type="PROSITE-ProRule" id="PRU00309"/>
    </source>
</evidence>
<proteinExistence type="predicted"/>
<keyword evidence="2" id="KW-0479">Metal-binding</keyword>
<dbReference type="GO" id="GO:0008194">
    <property type="term" value="F:UDP-glycosyltransferase activity"/>
    <property type="evidence" value="ECO:0007669"/>
    <property type="project" value="InterPro"/>
</dbReference>
<evidence type="ECO:0000256" key="4">
    <source>
        <dbReference type="ARBA" id="ARBA00022833"/>
    </source>
</evidence>
<evidence type="ECO:0000259" key="8">
    <source>
        <dbReference type="PROSITE" id="PS50950"/>
    </source>
</evidence>
<evidence type="ECO:0000256" key="2">
    <source>
        <dbReference type="ARBA" id="ARBA00022723"/>
    </source>
</evidence>
<dbReference type="InterPro" id="IPR027805">
    <property type="entry name" value="Transposase_HTH_dom"/>
</dbReference>
<feature type="chain" id="PRO_5026238592" evidence="7">
    <location>
        <begin position="19"/>
        <end position="607"/>
    </location>
</feature>
<dbReference type="Pfam" id="PF05485">
    <property type="entry name" value="THAP"/>
    <property type="match status" value="1"/>
</dbReference>
<keyword evidence="4" id="KW-0862">Zinc</keyword>